<evidence type="ECO:0000256" key="3">
    <source>
        <dbReference type="ARBA" id="ARBA00022917"/>
    </source>
</evidence>
<evidence type="ECO:0000256" key="2">
    <source>
        <dbReference type="ARBA" id="ARBA00022540"/>
    </source>
</evidence>
<comment type="similarity">
    <text evidence="4">Belongs to the eIF-3 subunit C family.</text>
</comment>
<gene>
    <name evidence="4" type="primary">NIP1</name>
    <name evidence="8" type="ORF">Rt10032_c04g1796</name>
</gene>
<dbReference type="Pfam" id="PF05470">
    <property type="entry name" value="eIF-3c_N"/>
    <property type="match status" value="1"/>
</dbReference>
<dbReference type="AlphaFoldDB" id="A0A511KBN6"/>
<dbReference type="InterPro" id="IPR000717">
    <property type="entry name" value="PCI_dom"/>
</dbReference>
<dbReference type="HAMAP" id="MF_03002">
    <property type="entry name" value="eIF3c"/>
    <property type="match status" value="1"/>
</dbReference>
<dbReference type="GO" id="GO:0001732">
    <property type="term" value="P:formation of cytoplasmic translation initiation complex"/>
    <property type="evidence" value="ECO:0007669"/>
    <property type="project" value="UniProtKB-UniRule"/>
</dbReference>
<evidence type="ECO:0000313" key="8">
    <source>
        <dbReference type="EMBL" id="GEM07779.1"/>
    </source>
</evidence>
<feature type="region of interest" description="Disordered" evidence="6">
    <location>
        <begin position="1"/>
        <end position="147"/>
    </location>
</feature>
<evidence type="ECO:0000256" key="5">
    <source>
        <dbReference type="SAM" id="Coils"/>
    </source>
</evidence>
<feature type="region of interest" description="Disordered" evidence="6">
    <location>
        <begin position="876"/>
        <end position="945"/>
    </location>
</feature>
<organism evidence="8 9">
    <name type="scientific">Rhodotorula toruloides</name>
    <name type="common">Yeast</name>
    <name type="synonym">Rhodosporidium toruloides</name>
    <dbReference type="NCBI Taxonomy" id="5286"/>
    <lineage>
        <taxon>Eukaryota</taxon>
        <taxon>Fungi</taxon>
        <taxon>Dikarya</taxon>
        <taxon>Basidiomycota</taxon>
        <taxon>Pucciniomycotina</taxon>
        <taxon>Microbotryomycetes</taxon>
        <taxon>Sporidiobolales</taxon>
        <taxon>Sporidiobolaceae</taxon>
        <taxon>Rhodotorula</taxon>
    </lineage>
</organism>
<protein>
    <recommendedName>
        <fullName evidence="4">Eukaryotic translation initiation factor 3 subunit C</fullName>
        <shortName evidence="4">eIF3c</shortName>
    </recommendedName>
    <alternativeName>
        <fullName evidence="4">Eukaryotic translation initiation factor 3 93 kDa subunit homolog</fullName>
        <shortName evidence="4">eIF3 p93</shortName>
    </alternativeName>
    <alternativeName>
        <fullName evidence="4">Translation initiation factor eIF3, p93 subunit homolog</fullName>
    </alternativeName>
</protein>
<evidence type="ECO:0000259" key="7">
    <source>
        <dbReference type="PROSITE" id="PS50250"/>
    </source>
</evidence>
<comment type="function">
    <text evidence="4">Component of the eukaryotic translation initiation factor 3 (eIF-3) complex, which is involved in protein synthesis of a specialized repertoire of mRNAs and, together with other initiation factors, stimulates binding of mRNA and methionyl-tRNAi to the 40S ribosome. The eIF-3 complex specifically targets and initiates translation of a subset of mRNAs involved in cell proliferation.</text>
</comment>
<dbReference type="InterPro" id="IPR036388">
    <property type="entry name" value="WH-like_DNA-bd_sf"/>
</dbReference>
<dbReference type="PANTHER" id="PTHR13937:SF0">
    <property type="entry name" value="EUKARYOTIC TRANSLATION INITIATION FACTOR 3 SUBUNIT C-RELATED"/>
    <property type="match status" value="1"/>
</dbReference>
<dbReference type="OrthoDB" id="29647at2759"/>
<dbReference type="GO" id="GO:0003743">
    <property type="term" value="F:translation initiation factor activity"/>
    <property type="evidence" value="ECO:0007669"/>
    <property type="project" value="UniProtKB-UniRule"/>
</dbReference>
<feature type="coiled-coil region" evidence="5">
    <location>
        <begin position="216"/>
        <end position="243"/>
    </location>
</feature>
<feature type="compositionally biased region" description="Low complexity" evidence="6">
    <location>
        <begin position="43"/>
        <end position="63"/>
    </location>
</feature>
<dbReference type="GO" id="GO:0005852">
    <property type="term" value="C:eukaryotic translation initiation factor 3 complex"/>
    <property type="evidence" value="ECO:0007669"/>
    <property type="project" value="UniProtKB-UniRule"/>
</dbReference>
<evidence type="ECO:0000256" key="6">
    <source>
        <dbReference type="SAM" id="MobiDB-lite"/>
    </source>
</evidence>
<feature type="compositionally biased region" description="Gly residues" evidence="6">
    <location>
        <begin position="916"/>
        <end position="931"/>
    </location>
</feature>
<sequence length="945" mass="103050">MKEGRTTPVSRYHRSQAVSSFFRSAADSDSSSSASSDEEELRSSGSESESDAAAPAPKATTAAKPKRNLLRKTGSGSDSSDSDSESESESGSDSDEEPMQPETKKPARSRFLRSEGGGAAADSDDSSDDERAKVVKSAKSKRADEVDASVKTIENGAKINDWVTISNEFDKLVRLAARQTNTSEPIPVGFFKVLSSLDEMVAAAQGNRKKMNATNAKALNSMKQKVKKAQREHENQLSKYRADPEEFERAANAPAVAAAAQAAAAASLPKKKGPMAVAADAEGDDDGFETVGAKGAKGAAGKEPTSSEGIYKALAQVLEARGRKNTDRGEQIRTLEGLLKVATTTYQKVRVTLALIASHLDYNLATSAYMPLESWTAAREQLDALVAILTEDPSYAVRENAPDYDDQVERAPSESEPVVVVRGSVVSLVERLDDEFMKSLQNLDPHQGEYIDRLKDEKVIYATIVGAQVLFEKTGEREHLDRTVMRRVEHIYSKPDLVTRALEASLPSVASQSTIWASQVGTSNESSFSALALVRALCIRLYKTDNSLLRTRAMLSHIYHYALHDDYYTARDMLLMSHLQDTVGNADVSTQILYNRTVVQVGLCAFRLGLIREAQSTLQEIFATQRVKELLAQGVQAQRYTTLTPEQEKAERQRQVPFHMHINLELLEVVYLVSSMLLEVPLMAQAGSDTEQLKKKVVSRTFRRMLDYANRQVFVGPPENKRDHVMQATKALQQGDWQKCVELVHAIKVWSLMPNEKDVKDMLARKIQEEGLRTYLFTYSSIYSTLSLAHLASIFDLPLSTATSIVSKMIWDETLAASLDQVAGVVVLHHAASSSSSSSPGSPSVAADGGELSHLQRLALQLVDRATQLTDSSERYLESKLSQGEQRADGVRGDGQGGGDHRGGRDGQQRERRGGGRGGRGGAGRGRGGAMGRFNSGALGRTVQV</sequence>
<comment type="subunit">
    <text evidence="4">Component of the eukaryotic translation initiation factor 3 (eIF-3) complex.</text>
</comment>
<keyword evidence="2 4" id="KW-0396">Initiation factor</keyword>
<dbReference type="InterPro" id="IPR008905">
    <property type="entry name" value="EIF3C_N_dom"/>
</dbReference>
<evidence type="ECO:0000256" key="1">
    <source>
        <dbReference type="ARBA" id="ARBA00022490"/>
    </source>
</evidence>
<feature type="compositionally biased region" description="Low complexity" evidence="6">
    <location>
        <begin position="19"/>
        <end position="35"/>
    </location>
</feature>
<dbReference type="Gene3D" id="1.10.10.10">
    <property type="entry name" value="Winged helix-like DNA-binding domain superfamily/Winged helix DNA-binding domain"/>
    <property type="match status" value="1"/>
</dbReference>
<dbReference type="EMBL" id="BJWK01000004">
    <property type="protein sequence ID" value="GEM07779.1"/>
    <property type="molecule type" value="Genomic_DNA"/>
</dbReference>
<dbReference type="GO" id="GO:0016282">
    <property type="term" value="C:eukaryotic 43S preinitiation complex"/>
    <property type="evidence" value="ECO:0007669"/>
    <property type="project" value="UniProtKB-UniRule"/>
</dbReference>
<keyword evidence="1 4" id="KW-0963">Cytoplasm</keyword>
<dbReference type="GO" id="GO:0003723">
    <property type="term" value="F:RNA binding"/>
    <property type="evidence" value="ECO:0007669"/>
    <property type="project" value="InterPro"/>
</dbReference>
<reference evidence="8 9" key="1">
    <citation type="submission" date="2019-07" db="EMBL/GenBank/DDBJ databases">
        <title>Rhodotorula toruloides NBRC10032 genome sequencing.</title>
        <authorList>
            <person name="Shida Y."/>
            <person name="Takaku H."/>
            <person name="Ogasawara W."/>
            <person name="Mori K."/>
        </authorList>
    </citation>
    <scope>NUCLEOTIDE SEQUENCE [LARGE SCALE GENOMIC DNA]</scope>
    <source>
        <strain evidence="8 9">NBRC10032</strain>
    </source>
</reference>
<dbReference type="InterPro" id="IPR036390">
    <property type="entry name" value="WH_DNA-bd_sf"/>
</dbReference>
<feature type="compositionally biased region" description="Basic and acidic residues" evidence="6">
    <location>
        <begin position="899"/>
        <end position="914"/>
    </location>
</feature>
<dbReference type="PROSITE" id="PS50250">
    <property type="entry name" value="PCI"/>
    <property type="match status" value="1"/>
</dbReference>
<dbReference type="SUPFAM" id="SSF46785">
    <property type="entry name" value="Winged helix' DNA-binding domain"/>
    <property type="match status" value="1"/>
</dbReference>
<feature type="compositionally biased region" description="Acidic residues" evidence="6">
    <location>
        <begin position="80"/>
        <end position="99"/>
    </location>
</feature>
<dbReference type="InterPro" id="IPR027516">
    <property type="entry name" value="EIF3C"/>
</dbReference>
<evidence type="ECO:0000256" key="4">
    <source>
        <dbReference type="HAMAP-Rule" id="MF_03002"/>
    </source>
</evidence>
<comment type="caution">
    <text evidence="8">The sequence shown here is derived from an EMBL/GenBank/DDBJ whole genome shotgun (WGS) entry which is preliminary data.</text>
</comment>
<keyword evidence="5" id="KW-0175">Coiled coil</keyword>
<dbReference type="GO" id="GO:0031369">
    <property type="term" value="F:translation initiation factor binding"/>
    <property type="evidence" value="ECO:0007669"/>
    <property type="project" value="InterPro"/>
</dbReference>
<accession>A0A511KBN6</accession>
<dbReference type="Pfam" id="PF01399">
    <property type="entry name" value="PCI"/>
    <property type="match status" value="1"/>
</dbReference>
<name>A0A511KBN6_RHOTO</name>
<proteinExistence type="inferred from homology"/>
<keyword evidence="3 4" id="KW-0648">Protein biosynthesis</keyword>
<dbReference type="GO" id="GO:0033290">
    <property type="term" value="C:eukaryotic 48S preinitiation complex"/>
    <property type="evidence" value="ECO:0007669"/>
    <property type="project" value="UniProtKB-UniRule"/>
</dbReference>
<dbReference type="FunFam" id="1.10.10.10:FF:000300">
    <property type="entry name" value="Eukaryotic translation initiation factor 3 subunit C"/>
    <property type="match status" value="1"/>
</dbReference>
<dbReference type="PANTHER" id="PTHR13937">
    <property type="entry name" value="EUKARYOTIC TRANSLATION INITATION FACTOR 3, SUBUNIT 8 EIF3S8 -RELATED"/>
    <property type="match status" value="1"/>
</dbReference>
<dbReference type="Proteomes" id="UP000321518">
    <property type="component" value="Unassembled WGS sequence"/>
</dbReference>
<evidence type="ECO:0000313" key="9">
    <source>
        <dbReference type="Proteomes" id="UP000321518"/>
    </source>
</evidence>
<comment type="subcellular location">
    <subcellularLocation>
        <location evidence="4">Cytoplasm</location>
    </subcellularLocation>
</comment>
<dbReference type="SMART" id="SM00088">
    <property type="entry name" value="PINT"/>
    <property type="match status" value="1"/>
</dbReference>
<feature type="domain" description="PCI" evidence="7">
    <location>
        <begin position="658"/>
        <end position="833"/>
    </location>
</feature>